<gene>
    <name evidence="9" type="ORF">AJ79_05751</name>
</gene>
<evidence type="ECO:0000259" key="8">
    <source>
        <dbReference type="Pfam" id="PF20684"/>
    </source>
</evidence>
<accession>A0A2B7XKP4</accession>
<evidence type="ECO:0000256" key="6">
    <source>
        <dbReference type="SAM" id="MobiDB-lite"/>
    </source>
</evidence>
<comment type="caution">
    <text evidence="9">The sequence shown here is derived from an EMBL/GenBank/DDBJ whole genome shotgun (WGS) entry which is preliminary data.</text>
</comment>
<dbReference type="OrthoDB" id="2988756at2759"/>
<evidence type="ECO:0000256" key="1">
    <source>
        <dbReference type="ARBA" id="ARBA00004141"/>
    </source>
</evidence>
<dbReference type="InterPro" id="IPR052337">
    <property type="entry name" value="SAT4-like"/>
</dbReference>
<protein>
    <recommendedName>
        <fullName evidence="8">Rhodopsin domain-containing protein</fullName>
    </recommendedName>
</protein>
<dbReference type="EMBL" id="PDNB01000094">
    <property type="protein sequence ID" value="PGH09222.1"/>
    <property type="molecule type" value="Genomic_DNA"/>
</dbReference>
<proteinExistence type="inferred from homology"/>
<evidence type="ECO:0000256" key="7">
    <source>
        <dbReference type="SAM" id="Phobius"/>
    </source>
</evidence>
<dbReference type="PANTHER" id="PTHR33048">
    <property type="entry name" value="PTH11-LIKE INTEGRAL MEMBRANE PROTEIN (AFU_ORTHOLOGUE AFUA_5G11245)"/>
    <property type="match status" value="1"/>
</dbReference>
<keyword evidence="3 7" id="KW-1133">Transmembrane helix</keyword>
<feature type="transmembrane region" description="Helical" evidence="7">
    <location>
        <begin position="147"/>
        <end position="169"/>
    </location>
</feature>
<reference evidence="9 10" key="1">
    <citation type="submission" date="2017-10" db="EMBL/GenBank/DDBJ databases">
        <title>Comparative genomics in systemic dimorphic fungi from Ajellomycetaceae.</title>
        <authorList>
            <person name="Munoz J.F."/>
            <person name="Mcewen J.G."/>
            <person name="Clay O.K."/>
            <person name="Cuomo C.A."/>
        </authorList>
    </citation>
    <scope>NUCLEOTIDE SEQUENCE [LARGE SCALE GENOMIC DNA]</scope>
    <source>
        <strain evidence="9 10">UAMH5409</strain>
    </source>
</reference>
<keyword evidence="2 7" id="KW-0812">Transmembrane</keyword>
<dbReference type="GO" id="GO:0016020">
    <property type="term" value="C:membrane"/>
    <property type="evidence" value="ECO:0007669"/>
    <property type="project" value="UniProtKB-SubCell"/>
</dbReference>
<dbReference type="Proteomes" id="UP000223968">
    <property type="component" value="Unassembled WGS sequence"/>
</dbReference>
<dbReference type="PANTHER" id="PTHR33048:SF19">
    <property type="entry name" value="MEMBRANE PROTEIN PTH11-LIKE, PUTATIVE (AFU_ORTHOLOGUE AFUA_1G14080)-RELATED"/>
    <property type="match status" value="1"/>
</dbReference>
<dbReference type="Pfam" id="PF20684">
    <property type="entry name" value="Fung_rhodopsin"/>
    <property type="match status" value="1"/>
</dbReference>
<comment type="similarity">
    <text evidence="5">Belongs to the SAT4 family.</text>
</comment>
<evidence type="ECO:0000256" key="4">
    <source>
        <dbReference type="ARBA" id="ARBA00023136"/>
    </source>
</evidence>
<evidence type="ECO:0000256" key="3">
    <source>
        <dbReference type="ARBA" id="ARBA00022989"/>
    </source>
</evidence>
<keyword evidence="10" id="KW-1185">Reference proteome</keyword>
<evidence type="ECO:0000256" key="5">
    <source>
        <dbReference type="ARBA" id="ARBA00038359"/>
    </source>
</evidence>
<feature type="transmembrane region" description="Helical" evidence="7">
    <location>
        <begin position="114"/>
        <end position="135"/>
    </location>
</feature>
<organism evidence="9 10">
    <name type="scientific">Helicocarpus griseus UAMH5409</name>
    <dbReference type="NCBI Taxonomy" id="1447875"/>
    <lineage>
        <taxon>Eukaryota</taxon>
        <taxon>Fungi</taxon>
        <taxon>Dikarya</taxon>
        <taxon>Ascomycota</taxon>
        <taxon>Pezizomycotina</taxon>
        <taxon>Eurotiomycetes</taxon>
        <taxon>Eurotiomycetidae</taxon>
        <taxon>Onygenales</taxon>
        <taxon>Ajellomycetaceae</taxon>
        <taxon>Helicocarpus</taxon>
    </lineage>
</organism>
<feature type="region of interest" description="Disordered" evidence="6">
    <location>
        <begin position="186"/>
        <end position="206"/>
    </location>
</feature>
<evidence type="ECO:0000313" key="9">
    <source>
        <dbReference type="EMBL" id="PGH09222.1"/>
    </source>
</evidence>
<name>A0A2B7XKP4_9EURO</name>
<keyword evidence="4 7" id="KW-0472">Membrane</keyword>
<dbReference type="InterPro" id="IPR049326">
    <property type="entry name" value="Rhodopsin_dom_fungi"/>
</dbReference>
<sequence>MRRELDEIGDLEESNYYCLFLSSLAIYWRSSLSDRGRCAPGNLAARIAGAAAFHHLLTPQGFWSHGYLHHPCRKGMSNLLTMAALNIATDLALILFPIPMLWRMRSLDFQAKLQLTLLFLVGTLVVAITITRLPLILRHEVAQSIRSLWASIEIVCASVVANASFYYALWQGSSRWRNPPSNADSATHFQLSSRPRTGSYSWPGTP</sequence>
<evidence type="ECO:0000313" key="10">
    <source>
        <dbReference type="Proteomes" id="UP000223968"/>
    </source>
</evidence>
<feature type="transmembrane region" description="Helical" evidence="7">
    <location>
        <begin position="79"/>
        <end position="102"/>
    </location>
</feature>
<comment type="subcellular location">
    <subcellularLocation>
        <location evidence="1">Membrane</location>
        <topology evidence="1">Multi-pass membrane protein</topology>
    </subcellularLocation>
</comment>
<evidence type="ECO:0000256" key="2">
    <source>
        <dbReference type="ARBA" id="ARBA00022692"/>
    </source>
</evidence>
<dbReference type="AlphaFoldDB" id="A0A2B7XKP4"/>
<feature type="domain" description="Rhodopsin" evidence="8">
    <location>
        <begin position="61"/>
        <end position="163"/>
    </location>
</feature>